<dbReference type="EMBL" id="CP021748">
    <property type="protein sequence ID" value="ARX87657.1"/>
    <property type="molecule type" value="Genomic_DNA"/>
</dbReference>
<feature type="domain" description="3-keto-alpha-glucoside-1,2-lyase/3-keto-2-hydroxy-glucal hydratase" evidence="2">
    <location>
        <begin position="2"/>
        <end position="65"/>
    </location>
</feature>
<feature type="region of interest" description="Disordered" evidence="1">
    <location>
        <begin position="56"/>
        <end position="82"/>
    </location>
</feature>
<proteinExistence type="predicted"/>
<protein>
    <submittedName>
        <fullName evidence="3">Glycosyl hydrolase</fullName>
    </submittedName>
</protein>
<evidence type="ECO:0000259" key="2">
    <source>
        <dbReference type="Pfam" id="PF06439"/>
    </source>
</evidence>
<dbReference type="Proteomes" id="UP000195880">
    <property type="component" value="Chromosome"/>
</dbReference>
<dbReference type="InterPro" id="IPR010496">
    <property type="entry name" value="AL/BT2_dom"/>
</dbReference>
<evidence type="ECO:0000256" key="1">
    <source>
        <dbReference type="SAM" id="MobiDB-lite"/>
    </source>
</evidence>
<evidence type="ECO:0000313" key="3">
    <source>
        <dbReference type="EMBL" id="ARX87657.1"/>
    </source>
</evidence>
<sequence>MGLLWYEPKQFGSYSLKLDWRISGADKDDNSGIFVGFPPSDDPWTAVNNGYEIQIDATDVPRRPPARSTASSPPTSPPATGP</sequence>
<dbReference type="AlphaFoldDB" id="A0A1Z1WMI2"/>
<dbReference type="GO" id="GO:0016787">
    <property type="term" value="F:hydrolase activity"/>
    <property type="evidence" value="ECO:0007669"/>
    <property type="project" value="UniProtKB-KW"/>
</dbReference>
<accession>A0A1Z1WMI2</accession>
<reference evidence="3 4" key="1">
    <citation type="submission" date="2017-05" db="EMBL/GenBank/DDBJ databases">
        <title>Streptomyces alboflavus Genome sequencing and assembly.</title>
        <authorList>
            <person name="Wang Y."/>
            <person name="Du B."/>
            <person name="Ding Y."/>
            <person name="Liu H."/>
            <person name="Hou Q."/>
            <person name="Liu K."/>
            <person name="Wang C."/>
            <person name="Yao L."/>
        </authorList>
    </citation>
    <scope>NUCLEOTIDE SEQUENCE [LARGE SCALE GENOMIC DNA]</scope>
    <source>
        <strain evidence="3 4">MDJK44</strain>
    </source>
</reference>
<keyword evidence="4" id="KW-1185">Reference proteome</keyword>
<keyword evidence="3" id="KW-0378">Hydrolase</keyword>
<gene>
    <name evidence="3" type="ORF">SMD44_07138</name>
</gene>
<dbReference type="Gene3D" id="2.60.120.560">
    <property type="entry name" value="Exo-inulinase, domain 1"/>
    <property type="match status" value="1"/>
</dbReference>
<dbReference type="Pfam" id="PF06439">
    <property type="entry name" value="3keto-disac_hyd"/>
    <property type="match status" value="1"/>
</dbReference>
<organism evidence="3 4">
    <name type="scientific">Streptomyces alboflavus</name>
    <dbReference type="NCBI Taxonomy" id="67267"/>
    <lineage>
        <taxon>Bacteria</taxon>
        <taxon>Bacillati</taxon>
        <taxon>Actinomycetota</taxon>
        <taxon>Actinomycetes</taxon>
        <taxon>Kitasatosporales</taxon>
        <taxon>Streptomycetaceae</taxon>
        <taxon>Streptomyces</taxon>
    </lineage>
</organism>
<evidence type="ECO:0000313" key="4">
    <source>
        <dbReference type="Proteomes" id="UP000195880"/>
    </source>
</evidence>
<dbReference type="KEGG" id="salf:SMD44_07138"/>
<name>A0A1Z1WMI2_9ACTN</name>